<evidence type="ECO:0000256" key="2">
    <source>
        <dbReference type="ARBA" id="ARBA00022723"/>
    </source>
</evidence>
<dbReference type="HOGENOM" id="CLU_1383613_0_0_0"/>
<dbReference type="InterPro" id="IPR036909">
    <property type="entry name" value="Cyt_c-like_dom_sf"/>
</dbReference>
<sequence>MISRGIHPALRGRARHRLVRRVGIVALLMVAALTVAACNSTNTYPIDFFSEMHYTEMWHSQEPPNFDSPPSAIAYKGGTVNVGGAVGTDGQMARAASAGTGLFNTLPDYTAEEAVDLENPLERNEQTSQLGAQLYAVNCAVCHGAEGAGDGIAAALIFQANNQPLPANLQERVHPSPVDGQPKELTDGELYHVIANGYGEFMPPFGNLLTQEEIWALVIHIRELQGQ</sequence>
<gene>
    <name evidence="6" type="ordered locus">Sthe_2159</name>
</gene>
<dbReference type="InParanoid" id="D1C6G0"/>
<dbReference type="Gene3D" id="1.10.760.10">
    <property type="entry name" value="Cytochrome c-like domain"/>
    <property type="match status" value="1"/>
</dbReference>
<keyword evidence="1 4" id="KW-0349">Heme</keyword>
<reference evidence="6 7" key="2">
    <citation type="journal article" date="2010" name="Stand. Genomic Sci.">
        <title>Complete genome sequence of Desulfohalobium retbaense type strain (HR(100)).</title>
        <authorList>
            <person name="Spring S."/>
            <person name="Nolan M."/>
            <person name="Lapidus A."/>
            <person name="Glavina Del Rio T."/>
            <person name="Copeland A."/>
            <person name="Tice H."/>
            <person name="Cheng J.F."/>
            <person name="Lucas S."/>
            <person name="Land M."/>
            <person name="Chen F."/>
            <person name="Bruce D."/>
            <person name="Goodwin L."/>
            <person name="Pitluck S."/>
            <person name="Ivanova N."/>
            <person name="Mavromatis K."/>
            <person name="Mikhailova N."/>
            <person name="Pati A."/>
            <person name="Chen A."/>
            <person name="Palaniappan K."/>
            <person name="Hauser L."/>
            <person name="Chang Y.J."/>
            <person name="Jeffries C.D."/>
            <person name="Munk C."/>
            <person name="Kiss H."/>
            <person name="Chain P."/>
            <person name="Han C."/>
            <person name="Brettin T."/>
            <person name="Detter J.C."/>
            <person name="Schuler E."/>
            <person name="Goker M."/>
            <person name="Rohde M."/>
            <person name="Bristow J."/>
            <person name="Eisen J.A."/>
            <person name="Markowitz V."/>
            <person name="Hugenholtz P."/>
            <person name="Kyrpides N.C."/>
            <person name="Klenk H.P."/>
        </authorList>
    </citation>
    <scope>NUCLEOTIDE SEQUENCE [LARGE SCALE GENOMIC DNA]</scope>
    <source>
        <strain evidence="7">ATCC 49802 / DSM 20745 / S 6022</strain>
    </source>
</reference>
<feature type="domain" description="Cytochrome c" evidence="5">
    <location>
        <begin position="126"/>
        <end position="225"/>
    </location>
</feature>
<evidence type="ECO:0000259" key="5">
    <source>
        <dbReference type="PROSITE" id="PS51007"/>
    </source>
</evidence>
<reference evidence="7" key="1">
    <citation type="submission" date="2009-11" db="EMBL/GenBank/DDBJ databases">
        <title>The complete chromosome 1 of Sphaerobacter thermophilus DSM 20745.</title>
        <authorList>
            <person name="Lucas S."/>
            <person name="Copeland A."/>
            <person name="Lapidus A."/>
            <person name="Glavina del Rio T."/>
            <person name="Dalin E."/>
            <person name="Tice H."/>
            <person name="Bruce D."/>
            <person name="Goodwin L."/>
            <person name="Pitluck S."/>
            <person name="Kyrpides N."/>
            <person name="Mavromatis K."/>
            <person name="Ivanova N."/>
            <person name="Mikhailova N."/>
            <person name="LaButti K.M."/>
            <person name="Clum A."/>
            <person name="Sun H.I."/>
            <person name="Brettin T."/>
            <person name="Detter J.C."/>
            <person name="Han C."/>
            <person name="Larimer F."/>
            <person name="Land M."/>
            <person name="Hauser L."/>
            <person name="Markowitz V."/>
            <person name="Cheng J.F."/>
            <person name="Hugenholtz P."/>
            <person name="Woyke T."/>
            <person name="Wu D."/>
            <person name="Steenblock K."/>
            <person name="Schneider S."/>
            <person name="Pukall R."/>
            <person name="Goeker M."/>
            <person name="Klenk H.P."/>
            <person name="Eisen J.A."/>
        </authorList>
    </citation>
    <scope>NUCLEOTIDE SEQUENCE [LARGE SCALE GENOMIC DNA]</scope>
    <source>
        <strain evidence="7">ATCC 49802 / DSM 20745 / S 6022</strain>
    </source>
</reference>
<evidence type="ECO:0000313" key="6">
    <source>
        <dbReference type="EMBL" id="ACZ39585.1"/>
    </source>
</evidence>
<dbReference type="Proteomes" id="UP000002027">
    <property type="component" value="Chromosome 1"/>
</dbReference>
<dbReference type="STRING" id="479434.Sthe_2159"/>
<name>D1C6G0_SPHTD</name>
<dbReference type="EMBL" id="CP001823">
    <property type="protein sequence ID" value="ACZ39585.1"/>
    <property type="molecule type" value="Genomic_DNA"/>
</dbReference>
<dbReference type="AlphaFoldDB" id="D1C6G0"/>
<accession>D1C6G0</accession>
<dbReference type="SUPFAM" id="SSF46626">
    <property type="entry name" value="Cytochrome c"/>
    <property type="match status" value="1"/>
</dbReference>
<organism evidence="6 7">
    <name type="scientific">Sphaerobacter thermophilus (strain ATCC 49802 / DSM 20745 / KCCM 41009 / NCIMB 13125 / S 6022)</name>
    <dbReference type="NCBI Taxonomy" id="479434"/>
    <lineage>
        <taxon>Bacteria</taxon>
        <taxon>Pseudomonadati</taxon>
        <taxon>Thermomicrobiota</taxon>
        <taxon>Thermomicrobia</taxon>
        <taxon>Sphaerobacterales</taxon>
        <taxon>Sphaerobacterineae</taxon>
        <taxon>Sphaerobacteraceae</taxon>
        <taxon>Sphaerobacter</taxon>
    </lineage>
</organism>
<keyword evidence="3 4" id="KW-0408">Iron</keyword>
<dbReference type="Pfam" id="PF13442">
    <property type="entry name" value="Cytochrome_CBB3"/>
    <property type="match status" value="1"/>
</dbReference>
<dbReference type="GO" id="GO:0046872">
    <property type="term" value="F:metal ion binding"/>
    <property type="evidence" value="ECO:0007669"/>
    <property type="project" value="UniProtKB-KW"/>
</dbReference>
<dbReference type="KEGG" id="sti:Sthe_2159"/>
<dbReference type="GO" id="GO:0009055">
    <property type="term" value="F:electron transfer activity"/>
    <property type="evidence" value="ECO:0007669"/>
    <property type="project" value="InterPro"/>
</dbReference>
<keyword evidence="2 4" id="KW-0479">Metal-binding</keyword>
<evidence type="ECO:0000256" key="1">
    <source>
        <dbReference type="ARBA" id="ARBA00022617"/>
    </source>
</evidence>
<dbReference type="OrthoDB" id="335174at2"/>
<dbReference type="RefSeq" id="WP_012872631.1">
    <property type="nucleotide sequence ID" value="NC_013523.1"/>
</dbReference>
<dbReference type="eggNOG" id="COG2010">
    <property type="taxonomic scope" value="Bacteria"/>
</dbReference>
<dbReference type="GO" id="GO:0020037">
    <property type="term" value="F:heme binding"/>
    <property type="evidence" value="ECO:0007669"/>
    <property type="project" value="InterPro"/>
</dbReference>
<evidence type="ECO:0000256" key="4">
    <source>
        <dbReference type="PROSITE-ProRule" id="PRU00433"/>
    </source>
</evidence>
<protein>
    <recommendedName>
        <fullName evidence="5">Cytochrome c domain-containing protein</fullName>
    </recommendedName>
</protein>
<proteinExistence type="predicted"/>
<evidence type="ECO:0000256" key="3">
    <source>
        <dbReference type="ARBA" id="ARBA00023004"/>
    </source>
</evidence>
<dbReference type="PROSITE" id="PS51007">
    <property type="entry name" value="CYTC"/>
    <property type="match status" value="1"/>
</dbReference>
<evidence type="ECO:0000313" key="7">
    <source>
        <dbReference type="Proteomes" id="UP000002027"/>
    </source>
</evidence>
<dbReference type="InterPro" id="IPR009056">
    <property type="entry name" value="Cyt_c-like_dom"/>
</dbReference>
<keyword evidence="7" id="KW-1185">Reference proteome</keyword>